<dbReference type="PANTHER" id="PTHR46268">
    <property type="entry name" value="STRESS RESPONSE PROTEIN NHAX"/>
    <property type="match status" value="1"/>
</dbReference>
<evidence type="ECO:0000259" key="3">
    <source>
        <dbReference type="Pfam" id="PF00582"/>
    </source>
</evidence>
<comment type="subcellular location">
    <subcellularLocation>
        <location evidence="2">Cytoplasm</location>
    </subcellularLocation>
</comment>
<dbReference type="InterPro" id="IPR014729">
    <property type="entry name" value="Rossmann-like_a/b/a_fold"/>
</dbReference>
<protein>
    <recommendedName>
        <fullName evidence="2">Universal stress protein</fullName>
    </recommendedName>
</protein>
<evidence type="ECO:0000313" key="5">
    <source>
        <dbReference type="Proteomes" id="UP001595636"/>
    </source>
</evidence>
<dbReference type="PRINTS" id="PR01438">
    <property type="entry name" value="UNVRSLSTRESS"/>
</dbReference>
<organism evidence="4 5">
    <name type="scientific">Vogesella amnigena</name>
    <dbReference type="NCBI Taxonomy" id="1507449"/>
    <lineage>
        <taxon>Bacteria</taxon>
        <taxon>Pseudomonadati</taxon>
        <taxon>Pseudomonadota</taxon>
        <taxon>Betaproteobacteria</taxon>
        <taxon>Neisseriales</taxon>
        <taxon>Chromobacteriaceae</taxon>
        <taxon>Vogesella</taxon>
    </lineage>
</organism>
<dbReference type="InterPro" id="IPR006015">
    <property type="entry name" value="Universal_stress_UspA"/>
</dbReference>
<dbReference type="PANTHER" id="PTHR46268:SF15">
    <property type="entry name" value="UNIVERSAL STRESS PROTEIN HP_0031"/>
    <property type="match status" value="1"/>
</dbReference>
<proteinExistence type="inferred from homology"/>
<comment type="similarity">
    <text evidence="1 2">Belongs to the universal stress protein A family.</text>
</comment>
<dbReference type="Pfam" id="PF00582">
    <property type="entry name" value="Usp"/>
    <property type="match status" value="1"/>
</dbReference>
<dbReference type="RefSeq" id="WP_390279343.1">
    <property type="nucleotide sequence ID" value="NZ_JBHRYH010000021.1"/>
</dbReference>
<evidence type="ECO:0000256" key="2">
    <source>
        <dbReference type="PIRNR" id="PIRNR006276"/>
    </source>
</evidence>
<dbReference type="PIRSF" id="PIRSF006276">
    <property type="entry name" value="UspA"/>
    <property type="match status" value="1"/>
</dbReference>
<reference evidence="5" key="1">
    <citation type="journal article" date="2019" name="Int. J. Syst. Evol. Microbiol.">
        <title>The Global Catalogue of Microorganisms (GCM) 10K type strain sequencing project: providing services to taxonomists for standard genome sequencing and annotation.</title>
        <authorList>
            <consortium name="The Broad Institute Genomics Platform"/>
            <consortium name="The Broad Institute Genome Sequencing Center for Infectious Disease"/>
            <person name="Wu L."/>
            <person name="Ma J."/>
        </authorList>
    </citation>
    <scope>NUCLEOTIDE SEQUENCE [LARGE SCALE GENOMIC DNA]</scope>
    <source>
        <strain evidence="5">KCTC 42195</strain>
    </source>
</reference>
<dbReference type="Gene3D" id="3.40.50.620">
    <property type="entry name" value="HUPs"/>
    <property type="match status" value="1"/>
</dbReference>
<keyword evidence="5" id="KW-1185">Reference proteome</keyword>
<comment type="caution">
    <text evidence="4">The sequence shown here is derived from an EMBL/GenBank/DDBJ whole genome shotgun (WGS) entry which is preliminary data.</text>
</comment>
<name>A0ABV7TV30_9NEIS</name>
<evidence type="ECO:0000313" key="4">
    <source>
        <dbReference type="EMBL" id="MFC3626565.1"/>
    </source>
</evidence>
<gene>
    <name evidence="4" type="ORF">ACFOKJ_10585</name>
</gene>
<dbReference type="InterPro" id="IPR006016">
    <property type="entry name" value="UspA"/>
</dbReference>
<sequence>MYRHLTVALDGSHNARPALIEAVRLAAAAKARLSLVHVISVHDFAVDSVGLLDVPALQAEARKQGQGILDEARAYAEQHGVSEVSCHLLESAQGGVETANLLVDFAAGAAADLLVIGTHGHRGWKHLLLGSFAESVLRRTTLPLLVVRNPEDDDSPAAASVG</sequence>
<accession>A0ABV7TV30</accession>
<dbReference type="SUPFAM" id="SSF52402">
    <property type="entry name" value="Adenine nucleotide alpha hydrolases-like"/>
    <property type="match status" value="1"/>
</dbReference>
<keyword evidence="2" id="KW-0963">Cytoplasm</keyword>
<feature type="domain" description="UspA" evidence="3">
    <location>
        <begin position="1"/>
        <end position="148"/>
    </location>
</feature>
<dbReference type="CDD" id="cd00293">
    <property type="entry name" value="USP-like"/>
    <property type="match status" value="1"/>
</dbReference>
<dbReference type="EMBL" id="JBHRYH010000021">
    <property type="protein sequence ID" value="MFC3626565.1"/>
    <property type="molecule type" value="Genomic_DNA"/>
</dbReference>
<dbReference type="Proteomes" id="UP001595636">
    <property type="component" value="Unassembled WGS sequence"/>
</dbReference>
<evidence type="ECO:0000256" key="1">
    <source>
        <dbReference type="ARBA" id="ARBA00008791"/>
    </source>
</evidence>